<dbReference type="InterPro" id="IPR016776">
    <property type="entry name" value="ApeP-like_dehydratase"/>
</dbReference>
<evidence type="ECO:0000313" key="2">
    <source>
        <dbReference type="Proteomes" id="UP000000535"/>
    </source>
</evidence>
<evidence type="ECO:0000313" key="1">
    <source>
        <dbReference type="EMBL" id="AAW90000.1"/>
    </source>
</evidence>
<dbReference type="DNASU" id="3282055"/>
<dbReference type="AlphaFoldDB" id="Q5F737"/>
<dbReference type="Pfam" id="PF22817">
    <property type="entry name" value="ApeP-like"/>
    <property type="match status" value="1"/>
</dbReference>
<gene>
    <name evidence="1" type="ORF">NGO_1350</name>
</gene>
<keyword evidence="2" id="KW-1185">Reference proteome</keyword>
<protein>
    <submittedName>
        <fullName evidence="1">Uncharacterized protein</fullName>
    </submittedName>
</protein>
<dbReference type="KEGG" id="ngo:NGO_1350"/>
<name>Q5F737_NEIG1</name>
<sequence length="188" mass="20443">MLPHSGRMVLIDRITRYGDDFVEAGAQVKPDHILLAGGMLPYTAFIELMAQAVGAYAGIQARKNARPVRLGFLPGTRKLEIFAQSVPVGTHLPATAHMSIQDAGVWACPTANCVGRMRRKLRPEHSFQTAFWHAPHSTCTAPNTMTEQLTPSEQAHIRRTTMTETVLITGSNRGIGKAAALGFGGRRL</sequence>
<proteinExistence type="predicted"/>
<dbReference type="STRING" id="242231.NGO_1350"/>
<organism evidence="1 2">
    <name type="scientific">Neisseria gonorrhoeae (strain ATCC 700825 / FA 1090)</name>
    <dbReference type="NCBI Taxonomy" id="242231"/>
    <lineage>
        <taxon>Bacteria</taxon>
        <taxon>Pseudomonadati</taxon>
        <taxon>Pseudomonadota</taxon>
        <taxon>Betaproteobacteria</taxon>
        <taxon>Neisseriales</taxon>
        <taxon>Neisseriaceae</taxon>
        <taxon>Neisseria</taxon>
    </lineage>
</organism>
<dbReference type="HOGENOM" id="CLU_127632_0_0_4"/>
<dbReference type="EMBL" id="AE004969">
    <property type="protein sequence ID" value="AAW90000.1"/>
    <property type="molecule type" value="Genomic_DNA"/>
</dbReference>
<dbReference type="SUPFAM" id="SSF54637">
    <property type="entry name" value="Thioesterase/thiol ester dehydrase-isomerase"/>
    <property type="match status" value="1"/>
</dbReference>
<reference evidence="2" key="1">
    <citation type="submission" date="2003-03" db="EMBL/GenBank/DDBJ databases">
        <title>The complete genome sequence of Neisseria gonorrhoeae.</title>
        <authorList>
            <person name="Lewis L.A."/>
            <person name="Gillaspy A.F."/>
            <person name="McLaughlin R.E."/>
            <person name="Gipson M."/>
            <person name="Ducey T.F."/>
            <person name="Ownbey T."/>
            <person name="Hartman K."/>
            <person name="Nydick C."/>
            <person name="Carson M.B."/>
            <person name="Vaughn J."/>
            <person name="Thomson C."/>
            <person name="Song L."/>
            <person name="Lin S."/>
            <person name="Yuan X."/>
            <person name="Najar F."/>
            <person name="Zhan M."/>
            <person name="Ren Q."/>
            <person name="Zhu H."/>
            <person name="Qi S."/>
            <person name="Kenton S.M."/>
            <person name="Lai H."/>
            <person name="White J.D."/>
            <person name="Clifton S."/>
            <person name="Roe B.A."/>
            <person name="Dyer D.W."/>
        </authorList>
    </citation>
    <scope>NUCLEOTIDE SEQUENCE [LARGE SCALE GENOMIC DNA]</scope>
    <source>
        <strain evidence="2">ATCC 700825 / FA 1090</strain>
    </source>
</reference>
<accession>Q5F737</accession>
<dbReference type="InterPro" id="IPR029069">
    <property type="entry name" value="HotDog_dom_sf"/>
</dbReference>
<dbReference type="Proteomes" id="UP000000535">
    <property type="component" value="Chromosome"/>
</dbReference>
<dbReference type="Gene3D" id="3.10.129.10">
    <property type="entry name" value="Hotdog Thioesterase"/>
    <property type="match status" value="1"/>
</dbReference>